<evidence type="ECO:0008006" key="3">
    <source>
        <dbReference type="Google" id="ProtNLM"/>
    </source>
</evidence>
<evidence type="ECO:0000313" key="1">
    <source>
        <dbReference type="EMBL" id="RSK32550.1"/>
    </source>
</evidence>
<keyword evidence="2" id="KW-1185">Reference proteome</keyword>
<accession>A0A428JIT4</accession>
<sequence>MAAAYLLSTADTLILENPAGKVIYHPAGYVRLDWYPAKAPDAQVQALYLAASNTLRQYGLSGILTDHRHMPPLSPELQQWLVDTWTPQAVQACGYRRAAVVQSYNVFGRLATARVVMQLGSLPFTVHYFNNEAEAESWLLDE</sequence>
<reference evidence="1 2" key="1">
    <citation type="submission" date="2018-12" db="EMBL/GenBank/DDBJ databases">
        <authorList>
            <person name="Feng G."/>
            <person name="Zhu H."/>
        </authorList>
    </citation>
    <scope>NUCLEOTIDE SEQUENCE [LARGE SCALE GENOMIC DNA]</scope>
    <source>
        <strain evidence="1 2">9PBR-2</strain>
    </source>
</reference>
<organism evidence="1 2">
    <name type="scientific">Hymenobacter metallilatus</name>
    <dbReference type="NCBI Taxonomy" id="2493666"/>
    <lineage>
        <taxon>Bacteria</taxon>
        <taxon>Pseudomonadati</taxon>
        <taxon>Bacteroidota</taxon>
        <taxon>Cytophagia</taxon>
        <taxon>Cytophagales</taxon>
        <taxon>Hymenobacteraceae</taxon>
        <taxon>Hymenobacter</taxon>
    </lineage>
</organism>
<proteinExistence type="predicted"/>
<gene>
    <name evidence="1" type="ORF">EI290_12545</name>
</gene>
<dbReference type="Proteomes" id="UP000280066">
    <property type="component" value="Unassembled WGS sequence"/>
</dbReference>
<dbReference type="OrthoDB" id="878538at2"/>
<dbReference type="RefSeq" id="WP_125430689.1">
    <property type="nucleotide sequence ID" value="NZ_RWIS01000007.1"/>
</dbReference>
<comment type="caution">
    <text evidence="1">The sequence shown here is derived from an EMBL/GenBank/DDBJ whole genome shotgun (WGS) entry which is preliminary data.</text>
</comment>
<dbReference type="EMBL" id="RWIS01000007">
    <property type="protein sequence ID" value="RSK32550.1"/>
    <property type="molecule type" value="Genomic_DNA"/>
</dbReference>
<name>A0A428JIT4_9BACT</name>
<evidence type="ECO:0000313" key="2">
    <source>
        <dbReference type="Proteomes" id="UP000280066"/>
    </source>
</evidence>
<protein>
    <recommendedName>
        <fullName evidence="3">STAS/SEC14 domain-containing protein</fullName>
    </recommendedName>
</protein>
<dbReference type="AlphaFoldDB" id="A0A428JIT4"/>